<feature type="domain" description="DDE-1" evidence="3">
    <location>
        <begin position="190"/>
        <end position="301"/>
    </location>
</feature>
<dbReference type="InterPro" id="IPR050863">
    <property type="entry name" value="CenT-Element_Derived"/>
</dbReference>
<feature type="region of interest" description="Disordered" evidence="1">
    <location>
        <begin position="390"/>
        <end position="418"/>
    </location>
</feature>
<evidence type="ECO:0000313" key="4">
    <source>
        <dbReference type="EMBL" id="KAJ8875166.1"/>
    </source>
</evidence>
<dbReference type="Pfam" id="PF03184">
    <property type="entry name" value="DDE_1"/>
    <property type="match status" value="1"/>
</dbReference>
<gene>
    <name evidence="4" type="ORF">PR048_023061</name>
</gene>
<evidence type="ECO:0000256" key="1">
    <source>
        <dbReference type="SAM" id="MobiDB-lite"/>
    </source>
</evidence>
<evidence type="ECO:0000259" key="3">
    <source>
        <dbReference type="Pfam" id="PF03184"/>
    </source>
</evidence>
<sequence>MAPYKRKTSRALVTAATIEGAKRKLEAGKSKERWLEIWGSRVHLENKIESISLGRFKRALTDDMERELVQHCRDLDSRFYGLTRKHVMKIAFDFAEMNGVCNRSNKEKQMADKDWLKGFCKRNKLYVRTPEQCSMARATGFNKMQVSRKVNVDETGLSTVPNRMPKVLTPTGKKKKTVCKVPSAERRETITAVCCMCATGIFVPSALIFPRKRMNHLLFKSAPSGTLSFVTETGYTNSDLFLDWLKHFAHHVKPSAEDPILLVADNHSTHCSLLAISHIIQPLDKGLFSPLKAAHASEAGKWLVQHPGEVIRLTDVAGIFKEAYTATARVKLAGKAFEVTGIKPFNPDVLNEELFAPSLVTEQPLNEVPAESARPSTEKPLNKVPAEYFHPSAETDNSSGQPEEKPIQQEKPLRRQKRQVRKILCVQKKISNASRELQFGNDCPRASSKFGPNNPSRRRCRFHYLPMMWNFVFGELGPVWYPARSSGAKTAPLMKAVGHLFAITASAEVDMEQRRNARTAGTGGTRGNPPRPATSSGTSPTCGNLCVIRRESGPSPPWWEASGLPTVSPRPLFEGEVFDSELDFRDCRHPALRSEVRKRGRLPVSCCYHYSRSAWKTIMKFRWCKHFYIRAKIKLDSDSELRSFDLGSRAMLVQPALRGQWRPLPAPTLGILLSPFHRSVTLMSHGASFKGCLGRRADLSVVESGWPRAGWRDLTTEPTLQNKRWTQDAFQPPIPQAESCEHYSAGGRSAFAALQNEWKERK</sequence>
<dbReference type="InterPro" id="IPR004875">
    <property type="entry name" value="DDE_SF_endonuclease_dom"/>
</dbReference>
<proteinExistence type="predicted"/>
<evidence type="ECO:0000313" key="5">
    <source>
        <dbReference type="Proteomes" id="UP001159363"/>
    </source>
</evidence>
<keyword evidence="2" id="KW-0812">Transmembrane</keyword>
<dbReference type="PANTHER" id="PTHR19303">
    <property type="entry name" value="TRANSPOSON"/>
    <property type="match status" value="1"/>
</dbReference>
<keyword evidence="5" id="KW-1185">Reference proteome</keyword>
<feature type="region of interest" description="Disordered" evidence="1">
    <location>
        <begin position="516"/>
        <end position="540"/>
    </location>
</feature>
<comment type="caution">
    <text evidence="4">The sequence shown here is derived from an EMBL/GenBank/DDBJ whole genome shotgun (WGS) entry which is preliminary data.</text>
</comment>
<organism evidence="4 5">
    <name type="scientific">Dryococelus australis</name>
    <dbReference type="NCBI Taxonomy" id="614101"/>
    <lineage>
        <taxon>Eukaryota</taxon>
        <taxon>Metazoa</taxon>
        <taxon>Ecdysozoa</taxon>
        <taxon>Arthropoda</taxon>
        <taxon>Hexapoda</taxon>
        <taxon>Insecta</taxon>
        <taxon>Pterygota</taxon>
        <taxon>Neoptera</taxon>
        <taxon>Polyneoptera</taxon>
        <taxon>Phasmatodea</taxon>
        <taxon>Verophasmatodea</taxon>
        <taxon>Anareolatae</taxon>
        <taxon>Phasmatidae</taxon>
        <taxon>Eurycanthinae</taxon>
        <taxon>Dryococelus</taxon>
    </lineage>
</organism>
<dbReference type="EMBL" id="JARBHB010000009">
    <property type="protein sequence ID" value="KAJ8875166.1"/>
    <property type="molecule type" value="Genomic_DNA"/>
</dbReference>
<keyword evidence="2" id="KW-1133">Transmembrane helix</keyword>
<keyword evidence="2" id="KW-0472">Membrane</keyword>
<reference evidence="4 5" key="1">
    <citation type="submission" date="2023-02" db="EMBL/GenBank/DDBJ databases">
        <title>LHISI_Scaffold_Assembly.</title>
        <authorList>
            <person name="Stuart O.P."/>
            <person name="Cleave R."/>
            <person name="Magrath M.J.L."/>
            <person name="Mikheyev A.S."/>
        </authorList>
    </citation>
    <scope>NUCLEOTIDE SEQUENCE [LARGE SCALE GENOMIC DNA]</scope>
    <source>
        <strain evidence="4">Daus_M_001</strain>
        <tissue evidence="4">Leg muscle</tissue>
    </source>
</reference>
<protein>
    <recommendedName>
        <fullName evidence="3">DDE-1 domain-containing protein</fullName>
    </recommendedName>
</protein>
<feature type="compositionally biased region" description="Basic and acidic residues" evidence="1">
    <location>
        <begin position="402"/>
        <end position="413"/>
    </location>
</feature>
<name>A0ABQ9GT34_9NEOP</name>
<dbReference type="Proteomes" id="UP001159363">
    <property type="component" value="Chromosome 8"/>
</dbReference>
<dbReference type="PANTHER" id="PTHR19303:SF74">
    <property type="entry name" value="POGO TRANSPOSABLE ELEMENT WITH KRAB DOMAIN"/>
    <property type="match status" value="1"/>
</dbReference>
<feature type="transmembrane region" description="Helical" evidence="2">
    <location>
        <begin position="190"/>
        <end position="209"/>
    </location>
</feature>
<accession>A0ABQ9GT34</accession>
<evidence type="ECO:0000256" key="2">
    <source>
        <dbReference type="SAM" id="Phobius"/>
    </source>
</evidence>